<reference evidence="2 3" key="1">
    <citation type="journal article" date="2008" name="PLoS Genet.">
        <title>Genomic islands in the pathogenic filamentous fungus Aspergillus fumigatus.</title>
        <authorList>
            <person name="Fedorova N.D."/>
            <person name="Khaldi N."/>
            <person name="Joardar V.S."/>
            <person name="Maiti R."/>
            <person name="Amedeo P."/>
            <person name="Anderson M.J."/>
            <person name="Crabtree J."/>
            <person name="Silva J.C."/>
            <person name="Badger J.H."/>
            <person name="Albarraq A."/>
            <person name="Angiuoli S."/>
            <person name="Bussey H."/>
            <person name="Bowyer P."/>
            <person name="Cotty P.J."/>
            <person name="Dyer P.S."/>
            <person name="Egan A."/>
            <person name="Galens K."/>
            <person name="Fraser-Liggett C.M."/>
            <person name="Haas B.J."/>
            <person name="Inman J.M."/>
            <person name="Kent R."/>
            <person name="Lemieux S."/>
            <person name="Malavazi I."/>
            <person name="Orvis J."/>
            <person name="Roemer T."/>
            <person name="Ronning C.M."/>
            <person name="Sundaram J.P."/>
            <person name="Sutton G."/>
            <person name="Turner G."/>
            <person name="Venter J.C."/>
            <person name="White O.R."/>
            <person name="Whitty B.R."/>
            <person name="Youngman P."/>
            <person name="Wolfe K.H."/>
            <person name="Goldman G.H."/>
            <person name="Wortman J.R."/>
            <person name="Jiang B."/>
            <person name="Denning D.W."/>
            <person name="Nierman W.C."/>
        </authorList>
    </citation>
    <scope>NUCLEOTIDE SEQUENCE [LARGE SCALE GENOMIC DNA]</scope>
    <source>
        <strain evidence="3">ATCC 1007 / CBS 513.65 / DSM 816 / NCTC 3887 / NRRL 1</strain>
    </source>
</reference>
<keyword evidence="3" id="KW-1185">Reference proteome</keyword>
<dbReference type="GeneID" id="4708164"/>
<proteinExistence type="predicted"/>
<protein>
    <submittedName>
        <fullName evidence="2">C2H2 finger domain protein, putative</fullName>
    </submittedName>
</protein>
<feature type="region of interest" description="Disordered" evidence="1">
    <location>
        <begin position="332"/>
        <end position="358"/>
    </location>
</feature>
<dbReference type="Proteomes" id="UP000006701">
    <property type="component" value="Unassembled WGS sequence"/>
</dbReference>
<organism evidence="2 3">
    <name type="scientific">Aspergillus clavatus (strain ATCC 1007 / CBS 513.65 / DSM 816 / NCTC 3887 / NRRL 1 / QM 1276 / 107)</name>
    <dbReference type="NCBI Taxonomy" id="344612"/>
    <lineage>
        <taxon>Eukaryota</taxon>
        <taxon>Fungi</taxon>
        <taxon>Dikarya</taxon>
        <taxon>Ascomycota</taxon>
        <taxon>Pezizomycotina</taxon>
        <taxon>Eurotiomycetes</taxon>
        <taxon>Eurotiomycetidae</taxon>
        <taxon>Eurotiales</taxon>
        <taxon>Aspergillaceae</taxon>
        <taxon>Aspergillus</taxon>
        <taxon>Aspergillus subgen. Fumigati</taxon>
    </lineage>
</organism>
<gene>
    <name evidence="2" type="ORF">ACLA_072360</name>
</gene>
<evidence type="ECO:0000313" key="3">
    <source>
        <dbReference type="Proteomes" id="UP000006701"/>
    </source>
</evidence>
<dbReference type="OMA" id="HVTSQHI"/>
<feature type="compositionally biased region" description="Polar residues" evidence="1">
    <location>
        <begin position="143"/>
        <end position="159"/>
    </location>
</feature>
<accession>A1C732</accession>
<feature type="compositionally biased region" description="Basic and acidic residues" evidence="1">
    <location>
        <begin position="344"/>
        <end position="358"/>
    </location>
</feature>
<dbReference type="HOGENOM" id="CLU_033922_1_0_1"/>
<dbReference type="GO" id="GO:0003700">
    <property type="term" value="F:DNA-binding transcription factor activity"/>
    <property type="evidence" value="ECO:0007669"/>
    <property type="project" value="InterPro"/>
</dbReference>
<name>A1C732_ASPCL</name>
<sequence>MHPFAYAEIPPIDLVDRTSFEDYQLYPSPDPHMSPAFHQESSPFQLQLSQLPTHDKGHYISAYTTWIDGSISPHAVGPPPFAHAGLHIAAPNAYHLASSWNNDISSTSGVESPRSSCDGNFAPSSLMEAYPSPPSIYDDPKVPSSNVGRYSSPAGSATDSVALPQIQSYPDPEPIVEPMYPLSPPQLLVYDGDNQVDEAENSTEAMSGIHTGGEIVARRASLPQAGRGKTRRNAPKTSQSGRVTKPVTAEKSRRKAATSTLAQQTGRKKTPKRASSSPRLFVCSFSHYGCTSIFTSKNEWKRHIGSQHLQLGYFRCDVDNCDDGHKASRKKYGHAIGSSRSRSASHDHSARQTNDFNRKDFNRKDLFTQHQRRMHAPWVLEGRSASAQELQAFEVSLEDVRSRCWREQRKPPQQSQCGFCAKEFSGPASWNERMEHVGRHFEKDEHSVPEEEDIGLRNWALSEGLIQRNDKGKWVLVALRG</sequence>
<dbReference type="PANTHER" id="PTHR23225">
    <property type="entry name" value="ZINC FINGER PROTEIN"/>
    <property type="match status" value="1"/>
</dbReference>
<feature type="region of interest" description="Disordered" evidence="1">
    <location>
        <begin position="130"/>
        <end position="159"/>
    </location>
</feature>
<dbReference type="InterPro" id="IPR039970">
    <property type="entry name" value="TF_Grauzone"/>
</dbReference>
<dbReference type="RefSeq" id="XP_001275629.1">
    <property type="nucleotide sequence ID" value="XM_001275628.1"/>
</dbReference>
<dbReference type="AlphaFoldDB" id="A1C732"/>
<dbReference type="eggNOG" id="ENOG502S60G">
    <property type="taxonomic scope" value="Eukaryota"/>
</dbReference>
<evidence type="ECO:0000313" key="2">
    <source>
        <dbReference type="EMBL" id="EAW14203.1"/>
    </source>
</evidence>
<evidence type="ECO:0000256" key="1">
    <source>
        <dbReference type="SAM" id="MobiDB-lite"/>
    </source>
</evidence>
<dbReference type="VEuPathDB" id="FungiDB:ACLA_072360"/>
<dbReference type="OrthoDB" id="5388486at2759"/>
<feature type="region of interest" description="Disordered" evidence="1">
    <location>
        <begin position="220"/>
        <end position="276"/>
    </location>
</feature>
<dbReference type="EMBL" id="DS027045">
    <property type="protein sequence ID" value="EAW14203.1"/>
    <property type="molecule type" value="Genomic_DNA"/>
</dbReference>
<dbReference type="KEGG" id="act:ACLA_072360"/>
<dbReference type="PANTHER" id="PTHR23225:SF2">
    <property type="entry name" value="AT09679P-RELATED"/>
    <property type="match status" value="1"/>
</dbReference>